<dbReference type="RefSeq" id="WP_004625437.1">
    <property type="nucleotide sequence ID" value="NZ_AORV01000030.1"/>
</dbReference>
<dbReference type="CDD" id="cd09641">
    <property type="entry name" value="Cas3''_I"/>
    <property type="match status" value="1"/>
</dbReference>
<dbReference type="SUPFAM" id="SSF109604">
    <property type="entry name" value="HD-domain/PDEase-like"/>
    <property type="match status" value="1"/>
</dbReference>
<dbReference type="AlphaFoldDB" id="S0FUH4"/>
<dbReference type="InterPro" id="IPR006675">
    <property type="entry name" value="HDIG_dom"/>
</dbReference>
<evidence type="ECO:0000259" key="11">
    <source>
        <dbReference type="PROSITE" id="PS51194"/>
    </source>
</evidence>
<evidence type="ECO:0000256" key="5">
    <source>
        <dbReference type="ARBA" id="ARBA00022741"/>
    </source>
</evidence>
<feature type="domain" description="HD Cas3-type" evidence="12">
    <location>
        <begin position="9"/>
        <end position="176"/>
    </location>
</feature>
<feature type="domain" description="Helicase C-terminal" evidence="11">
    <location>
        <begin position="429"/>
        <end position="584"/>
    </location>
</feature>
<dbReference type="Pfam" id="PF01966">
    <property type="entry name" value="HD"/>
    <property type="match status" value="1"/>
</dbReference>
<keyword evidence="14" id="KW-1185">Reference proteome</keyword>
<keyword evidence="4" id="KW-0479">Metal-binding</keyword>
<dbReference type="PROSITE" id="PS51643">
    <property type="entry name" value="HD_CAS3"/>
    <property type="match status" value="1"/>
</dbReference>
<dbReference type="InterPro" id="IPR006674">
    <property type="entry name" value="HD_domain"/>
</dbReference>
<dbReference type="InterPro" id="IPR003607">
    <property type="entry name" value="HD/PDEase_dom"/>
</dbReference>
<dbReference type="InterPro" id="IPR011545">
    <property type="entry name" value="DEAD/DEAH_box_helicase_dom"/>
</dbReference>
<feature type="domain" description="Helicase ATP-binding" evidence="10">
    <location>
        <begin position="228"/>
        <end position="411"/>
    </location>
</feature>
<dbReference type="PROSITE" id="PS51192">
    <property type="entry name" value="HELICASE_ATP_BIND_1"/>
    <property type="match status" value="1"/>
</dbReference>
<evidence type="ECO:0000259" key="12">
    <source>
        <dbReference type="PROSITE" id="PS51643"/>
    </source>
</evidence>
<protein>
    <submittedName>
        <fullName evidence="13">CRISPR-associated helicase Cas3/CRISPR-associated endonuclease Cas3-HD</fullName>
    </submittedName>
</protein>
<dbReference type="GO" id="GO:0005524">
    <property type="term" value="F:ATP binding"/>
    <property type="evidence" value="ECO:0007669"/>
    <property type="project" value="UniProtKB-KW"/>
</dbReference>
<dbReference type="GO" id="GO:0016787">
    <property type="term" value="F:hydrolase activity"/>
    <property type="evidence" value="ECO:0007669"/>
    <property type="project" value="UniProtKB-KW"/>
</dbReference>
<comment type="similarity">
    <text evidence="2">In the central section; belongs to the CRISPR-associated helicase Cas3 family.</text>
</comment>
<comment type="similarity">
    <text evidence="1">In the N-terminal section; belongs to the CRISPR-associated nuclease Cas3-HD family.</text>
</comment>
<reference evidence="13 14" key="1">
    <citation type="journal article" date="2013" name="Genome Announc.">
        <title>Draft Genome Sequence of the Cellulolytic, Mesophilic, Anaerobic Bacterium Clostridium termitidis Strain CT1112 (DSM 5398).</title>
        <authorList>
            <person name="Lal S."/>
            <person name="Ramachandran U."/>
            <person name="Zhang X."/>
            <person name="Munir R."/>
            <person name="Sparling R."/>
            <person name="Levin D.B."/>
        </authorList>
    </citation>
    <scope>NUCLEOTIDE SEQUENCE [LARGE SCALE GENOMIC DNA]</scope>
    <source>
        <strain evidence="13 14">CT1112</strain>
    </source>
</reference>
<dbReference type="Gene3D" id="1.10.3210.30">
    <property type="match status" value="1"/>
</dbReference>
<dbReference type="PATRIC" id="fig|1195236.3.peg.2179"/>
<evidence type="ECO:0000256" key="2">
    <source>
        <dbReference type="ARBA" id="ARBA00009046"/>
    </source>
</evidence>
<dbReference type="eggNOG" id="COG1203">
    <property type="taxonomic scope" value="Bacteria"/>
</dbReference>
<evidence type="ECO:0000256" key="1">
    <source>
        <dbReference type="ARBA" id="ARBA00006847"/>
    </source>
</evidence>
<dbReference type="GO" id="GO:0004386">
    <property type="term" value="F:helicase activity"/>
    <property type="evidence" value="ECO:0007669"/>
    <property type="project" value="UniProtKB-KW"/>
</dbReference>
<proteinExistence type="inferred from homology"/>
<dbReference type="GO" id="GO:0046872">
    <property type="term" value="F:metal ion binding"/>
    <property type="evidence" value="ECO:0007669"/>
    <property type="project" value="UniProtKB-KW"/>
</dbReference>
<dbReference type="GO" id="GO:0051607">
    <property type="term" value="P:defense response to virus"/>
    <property type="evidence" value="ECO:0007669"/>
    <property type="project" value="UniProtKB-KW"/>
</dbReference>
<dbReference type="Gene3D" id="3.40.50.300">
    <property type="entry name" value="P-loop containing nucleotide triphosphate hydrolases"/>
    <property type="match status" value="2"/>
</dbReference>
<dbReference type="SUPFAM" id="SSF52540">
    <property type="entry name" value="P-loop containing nucleoside triphosphate hydrolases"/>
    <property type="match status" value="1"/>
</dbReference>
<keyword evidence="13" id="KW-0255">Endonuclease</keyword>
<evidence type="ECO:0000256" key="4">
    <source>
        <dbReference type="ARBA" id="ARBA00022723"/>
    </source>
</evidence>
<evidence type="ECO:0000256" key="9">
    <source>
        <dbReference type="ARBA" id="ARBA00023118"/>
    </source>
</evidence>
<evidence type="ECO:0000256" key="8">
    <source>
        <dbReference type="ARBA" id="ARBA00022840"/>
    </source>
</evidence>
<name>S0FUH4_RUMCE</name>
<dbReference type="InterPro" id="IPR006483">
    <property type="entry name" value="CRISPR-assoc_Cas3_HD"/>
</dbReference>
<accession>S0FUH4</accession>
<dbReference type="InterPro" id="IPR027417">
    <property type="entry name" value="P-loop_NTPase"/>
</dbReference>
<evidence type="ECO:0000256" key="6">
    <source>
        <dbReference type="ARBA" id="ARBA00022801"/>
    </source>
</evidence>
<dbReference type="NCBIfam" id="TIGR00277">
    <property type="entry name" value="HDIG"/>
    <property type="match status" value="1"/>
</dbReference>
<evidence type="ECO:0000256" key="7">
    <source>
        <dbReference type="ARBA" id="ARBA00022806"/>
    </source>
</evidence>
<dbReference type="PROSITE" id="PS51194">
    <property type="entry name" value="HELICASE_CTER"/>
    <property type="match status" value="1"/>
</dbReference>
<dbReference type="InterPro" id="IPR001650">
    <property type="entry name" value="Helicase_C-like"/>
</dbReference>
<sequence>MFIAHKRESDGAEQSIKVHLINTAKMAREFANPFNGDDYAYTAALLHDIGKYSKEFQKRISEGGKKCDHSTAGAKEAAKINKFGRIMSYCIAGHHSGLPNYGSITDVGIERTLNARLNKLPKDFPAYDQFFNEVDLKEISIPATPDIRHYSKNNIGFILSFYIRFIYSCLVDADFLDTEAFMSNNSVDRSSNYDFKSFRKQLNTKLSGFNSDGLINEYRKKILDDCIEKARLDKNLFNLTVPTGGGKTLSSLAFAINHLIENSMKRIIYVIPYTSIIEQTAREFKDIFGEDNVLEHHSNFDFDDDEGKIKNKLKLSSENWDMPFIVTTNVQFFESLFAHKPSRCRKLHNIANSIVIFDEVQMLPIDYLKPCIEAIKQLVQNFNSTVVMCSATQPPFDKYFKELKPIDICENHAALYDVFKRTEIITRNVIESNILAQELNKKEQVLCIVNTRKHALKVFSMLEKESSFHLSTLMCPVHRKEIVRTIKQRLKDKLPCRVCSTRLIEAGVDVDFPTVFRVMSGLDGIIQATGRCNREGRLKVDGRLVKGKVHVFIPEKEFVQHQPEAFKRPIGAAESIIRNFEDISSPSAIEAYFNELYELTGEGIDVKKITDRLERDAINFNFCFEDIAYDFKLIENTTIPVIIPYDEKACELIEKLRYSDYKSGILRSLQPYTVGIYENEFKSLFGMGAFDFISNGGITSKESAILKKDLFKDLYDKDTGLKITEETGIGIYI</sequence>
<gene>
    <name evidence="13" type="ORF">CTER_1858</name>
</gene>
<evidence type="ECO:0000313" key="14">
    <source>
        <dbReference type="Proteomes" id="UP000014155"/>
    </source>
</evidence>
<evidence type="ECO:0000259" key="10">
    <source>
        <dbReference type="PROSITE" id="PS51192"/>
    </source>
</evidence>
<dbReference type="NCBIfam" id="TIGR01587">
    <property type="entry name" value="cas3_core"/>
    <property type="match status" value="1"/>
</dbReference>
<dbReference type="InterPro" id="IPR014001">
    <property type="entry name" value="Helicase_ATP-bd"/>
</dbReference>
<dbReference type="GO" id="GO:0004519">
    <property type="term" value="F:endonuclease activity"/>
    <property type="evidence" value="ECO:0007669"/>
    <property type="project" value="UniProtKB-KW"/>
</dbReference>
<keyword evidence="3" id="KW-0540">Nuclease</keyword>
<dbReference type="GO" id="GO:0003676">
    <property type="term" value="F:nucleic acid binding"/>
    <property type="evidence" value="ECO:0007669"/>
    <property type="project" value="InterPro"/>
</dbReference>
<dbReference type="EMBL" id="AORV01000030">
    <property type="protein sequence ID" value="EMS72183.1"/>
    <property type="molecule type" value="Genomic_DNA"/>
</dbReference>
<keyword evidence="5" id="KW-0547">Nucleotide-binding</keyword>
<dbReference type="InterPro" id="IPR038257">
    <property type="entry name" value="CRISPR-assoc_Cas3_HD_sf"/>
</dbReference>
<evidence type="ECO:0000313" key="13">
    <source>
        <dbReference type="EMBL" id="EMS72183.1"/>
    </source>
</evidence>
<dbReference type="STRING" id="1195236.CTER_1858"/>
<dbReference type="Pfam" id="PF22590">
    <property type="entry name" value="Cas3-like_C_2"/>
    <property type="match status" value="1"/>
</dbReference>
<dbReference type="CDD" id="cd17930">
    <property type="entry name" value="DEXHc_cas3"/>
    <property type="match status" value="1"/>
</dbReference>
<keyword evidence="7" id="KW-0347">Helicase</keyword>
<keyword evidence="6" id="KW-0378">Hydrolase</keyword>
<keyword evidence="8" id="KW-0067">ATP-binding</keyword>
<keyword evidence="9" id="KW-0051">Antiviral defense</keyword>
<evidence type="ECO:0000256" key="3">
    <source>
        <dbReference type="ARBA" id="ARBA00022722"/>
    </source>
</evidence>
<organism evidence="13 14">
    <name type="scientific">Ruminiclostridium cellobioparum subsp. termitidis CT1112</name>
    <dbReference type="NCBI Taxonomy" id="1195236"/>
    <lineage>
        <taxon>Bacteria</taxon>
        <taxon>Bacillati</taxon>
        <taxon>Bacillota</taxon>
        <taxon>Clostridia</taxon>
        <taxon>Eubacteriales</taxon>
        <taxon>Oscillospiraceae</taxon>
        <taxon>Ruminiclostridium</taxon>
    </lineage>
</organism>
<dbReference type="InterPro" id="IPR054712">
    <property type="entry name" value="Cas3-like_dom"/>
</dbReference>
<dbReference type="InterPro" id="IPR006474">
    <property type="entry name" value="Helicase_Cas3_CRISPR-ass_core"/>
</dbReference>
<dbReference type="NCBIfam" id="TIGR01596">
    <property type="entry name" value="cas3_HD"/>
    <property type="match status" value="1"/>
</dbReference>
<dbReference type="Proteomes" id="UP000014155">
    <property type="component" value="Unassembled WGS sequence"/>
</dbReference>
<dbReference type="SMART" id="SM00471">
    <property type="entry name" value="HDc"/>
    <property type="match status" value="1"/>
</dbReference>
<dbReference type="SMART" id="SM00487">
    <property type="entry name" value="DEXDc"/>
    <property type="match status" value="1"/>
</dbReference>
<dbReference type="Pfam" id="PF00270">
    <property type="entry name" value="DEAD"/>
    <property type="match status" value="1"/>
</dbReference>
<comment type="caution">
    <text evidence="13">The sequence shown here is derived from an EMBL/GenBank/DDBJ whole genome shotgun (WGS) entry which is preliminary data.</text>
</comment>